<evidence type="ECO:0000313" key="2">
    <source>
        <dbReference type="Proteomes" id="UP000263098"/>
    </source>
</evidence>
<accession>A0A3D2SF06</accession>
<name>A0A3D2SF06_9BACE</name>
<feature type="non-terminal residue" evidence="1">
    <location>
        <position position="1"/>
    </location>
</feature>
<reference evidence="1 2" key="1">
    <citation type="journal article" date="2018" name="Nat. Biotechnol.">
        <title>A standardized bacterial taxonomy based on genome phylogeny substantially revises the tree of life.</title>
        <authorList>
            <person name="Parks D.H."/>
            <person name="Chuvochina M."/>
            <person name="Waite D.W."/>
            <person name="Rinke C."/>
            <person name="Skarshewski A."/>
            <person name="Chaumeil P.A."/>
            <person name="Hugenholtz P."/>
        </authorList>
    </citation>
    <scope>NUCLEOTIDE SEQUENCE [LARGE SCALE GENOMIC DNA]</scope>
    <source>
        <strain evidence="1">UBA9667</strain>
    </source>
</reference>
<evidence type="ECO:0000313" key="1">
    <source>
        <dbReference type="EMBL" id="HCK24845.1"/>
    </source>
</evidence>
<dbReference type="EMBL" id="DPVG01000320">
    <property type="protein sequence ID" value="HCK24845.1"/>
    <property type="molecule type" value="Genomic_DNA"/>
</dbReference>
<sequence>KFFGSPKLLVANVIVLLGKFSVCLNGIFKLYFECLIAALFCGKKHFKNEYFDIFCMFALNC</sequence>
<dbReference type="AlphaFoldDB" id="A0A3D2SF06"/>
<dbReference type="Proteomes" id="UP000263098">
    <property type="component" value="Unassembled WGS sequence"/>
</dbReference>
<comment type="caution">
    <text evidence="1">The sequence shown here is derived from an EMBL/GenBank/DDBJ whole genome shotgun (WGS) entry which is preliminary data.</text>
</comment>
<organism evidence="1 2">
    <name type="scientific">Bacteroides graminisolvens</name>
    <dbReference type="NCBI Taxonomy" id="477666"/>
    <lineage>
        <taxon>Bacteria</taxon>
        <taxon>Pseudomonadati</taxon>
        <taxon>Bacteroidota</taxon>
        <taxon>Bacteroidia</taxon>
        <taxon>Bacteroidales</taxon>
        <taxon>Bacteroidaceae</taxon>
        <taxon>Bacteroides</taxon>
    </lineage>
</organism>
<protein>
    <submittedName>
        <fullName evidence="1">Uncharacterized protein</fullName>
    </submittedName>
</protein>
<gene>
    <name evidence="1" type="ORF">DHW31_08720</name>
</gene>
<proteinExistence type="predicted"/>